<protein>
    <recommendedName>
        <fullName evidence="4">Flagellar biosynthesis protein FlgN</fullName>
    </recommendedName>
</protein>
<name>A0A917CNR9_9BACL</name>
<organism evidence="2 3">
    <name type="scientific">Paenibacillus abyssi</name>
    <dbReference type="NCBI Taxonomy" id="1340531"/>
    <lineage>
        <taxon>Bacteria</taxon>
        <taxon>Bacillati</taxon>
        <taxon>Bacillota</taxon>
        <taxon>Bacilli</taxon>
        <taxon>Bacillales</taxon>
        <taxon>Paenibacillaceae</taxon>
        <taxon>Paenibacillus</taxon>
    </lineage>
</organism>
<accession>A0A917CNR9</accession>
<gene>
    <name evidence="2" type="ORF">GCM10010916_06050</name>
</gene>
<dbReference type="AlphaFoldDB" id="A0A917CNR9"/>
<dbReference type="EMBL" id="BMGR01000002">
    <property type="protein sequence ID" value="GGF91545.1"/>
    <property type="molecule type" value="Genomic_DNA"/>
</dbReference>
<proteinExistence type="predicted"/>
<comment type="caution">
    <text evidence="2">The sequence shown here is derived from an EMBL/GenBank/DDBJ whole genome shotgun (WGS) entry which is preliminary data.</text>
</comment>
<sequence length="167" mass="18680">MNEAVQIIAQTLDELTDTYRQLITVGTDKREAILSNQTDAVAAITNRESKLIQTVAELDKRRLLAVGKYVAGLGIVSTGSFRMEQLVKMVHRAEEKQLLRTACDELFAALTELKEINDFNQQMIKLNLEYISHSIDLIAGPSEDDATYHGSLQSGGFKRFSQFDTRA</sequence>
<dbReference type="InterPro" id="IPR007809">
    <property type="entry name" value="FlgN-like"/>
</dbReference>
<evidence type="ECO:0008006" key="4">
    <source>
        <dbReference type="Google" id="ProtNLM"/>
    </source>
</evidence>
<evidence type="ECO:0000256" key="1">
    <source>
        <dbReference type="ARBA" id="ARBA00022795"/>
    </source>
</evidence>
<dbReference type="Proteomes" id="UP000644756">
    <property type="component" value="Unassembled WGS sequence"/>
</dbReference>
<evidence type="ECO:0000313" key="2">
    <source>
        <dbReference type="EMBL" id="GGF91545.1"/>
    </source>
</evidence>
<reference evidence="2" key="1">
    <citation type="journal article" date="2014" name="Int. J. Syst. Evol. Microbiol.">
        <title>Complete genome sequence of Corynebacterium casei LMG S-19264T (=DSM 44701T), isolated from a smear-ripened cheese.</title>
        <authorList>
            <consortium name="US DOE Joint Genome Institute (JGI-PGF)"/>
            <person name="Walter F."/>
            <person name="Albersmeier A."/>
            <person name="Kalinowski J."/>
            <person name="Ruckert C."/>
        </authorList>
    </citation>
    <scope>NUCLEOTIDE SEQUENCE</scope>
    <source>
        <strain evidence="2">CGMCC 1.12987</strain>
    </source>
</reference>
<dbReference type="RefSeq" id="WP_188528910.1">
    <property type="nucleotide sequence ID" value="NZ_BMGR01000002.1"/>
</dbReference>
<dbReference type="Pfam" id="PF05130">
    <property type="entry name" value="FlgN"/>
    <property type="match status" value="1"/>
</dbReference>
<keyword evidence="1" id="KW-1005">Bacterial flagellum biogenesis</keyword>
<evidence type="ECO:0000313" key="3">
    <source>
        <dbReference type="Proteomes" id="UP000644756"/>
    </source>
</evidence>
<reference evidence="2" key="2">
    <citation type="submission" date="2020-09" db="EMBL/GenBank/DDBJ databases">
        <authorList>
            <person name="Sun Q."/>
            <person name="Zhou Y."/>
        </authorList>
    </citation>
    <scope>NUCLEOTIDE SEQUENCE</scope>
    <source>
        <strain evidence="2">CGMCC 1.12987</strain>
    </source>
</reference>
<keyword evidence="3" id="KW-1185">Reference proteome</keyword>
<dbReference type="GO" id="GO:0044780">
    <property type="term" value="P:bacterial-type flagellum assembly"/>
    <property type="evidence" value="ECO:0007669"/>
    <property type="project" value="InterPro"/>
</dbReference>
<dbReference type="InterPro" id="IPR036679">
    <property type="entry name" value="FlgN-like_sf"/>
</dbReference>
<dbReference type="SUPFAM" id="SSF140566">
    <property type="entry name" value="FlgN-like"/>
    <property type="match status" value="1"/>
</dbReference>
<dbReference type="Gene3D" id="1.20.58.300">
    <property type="entry name" value="FlgN-like"/>
    <property type="match status" value="1"/>
</dbReference>